<keyword evidence="1" id="KW-1133">Transmembrane helix</keyword>
<feature type="transmembrane region" description="Helical" evidence="1">
    <location>
        <begin position="291"/>
        <end position="321"/>
    </location>
</feature>
<organism evidence="2 3">
    <name type="scientific">Candidatus Portnoybacteria bacterium CG06_land_8_20_14_3_00_39_12</name>
    <dbReference type="NCBI Taxonomy" id="1974809"/>
    <lineage>
        <taxon>Bacteria</taxon>
        <taxon>Candidatus Portnoyibacteriota</taxon>
    </lineage>
</organism>
<feature type="transmembrane region" description="Helical" evidence="1">
    <location>
        <begin position="211"/>
        <end position="235"/>
    </location>
</feature>
<reference evidence="3" key="1">
    <citation type="submission" date="2017-09" db="EMBL/GenBank/DDBJ databases">
        <title>Depth-based differentiation of microbial function through sediment-hosted aquifers and enrichment of novel symbionts in the deep terrestrial subsurface.</title>
        <authorList>
            <person name="Probst A.J."/>
            <person name="Ladd B."/>
            <person name="Jarett J.K."/>
            <person name="Geller-Mcgrath D.E."/>
            <person name="Sieber C.M.K."/>
            <person name="Emerson J.B."/>
            <person name="Anantharaman K."/>
            <person name="Thomas B.C."/>
            <person name="Malmstrom R."/>
            <person name="Stieglmeier M."/>
            <person name="Klingl A."/>
            <person name="Woyke T."/>
            <person name="Ryan C.M."/>
            <person name="Banfield J.F."/>
        </authorList>
    </citation>
    <scope>NUCLEOTIDE SEQUENCE [LARGE SCALE GENOMIC DNA]</scope>
</reference>
<dbReference type="AlphaFoldDB" id="A0A2M7AWX3"/>
<feature type="transmembrane region" description="Helical" evidence="1">
    <location>
        <begin position="170"/>
        <end position="186"/>
    </location>
</feature>
<keyword evidence="1" id="KW-0812">Transmembrane</keyword>
<dbReference type="EMBL" id="PEVY01000056">
    <property type="protein sequence ID" value="PIU75069.1"/>
    <property type="molecule type" value="Genomic_DNA"/>
</dbReference>
<evidence type="ECO:0000313" key="3">
    <source>
        <dbReference type="Proteomes" id="UP000228775"/>
    </source>
</evidence>
<keyword evidence="1" id="KW-0472">Membrane</keyword>
<name>A0A2M7AWX3_9BACT</name>
<gene>
    <name evidence="2" type="ORF">COS76_02710</name>
</gene>
<dbReference type="Proteomes" id="UP000228775">
    <property type="component" value="Unassembled WGS sequence"/>
</dbReference>
<evidence type="ECO:0000256" key="1">
    <source>
        <dbReference type="SAM" id="Phobius"/>
    </source>
</evidence>
<feature type="transmembrane region" description="Helical" evidence="1">
    <location>
        <begin position="99"/>
        <end position="124"/>
    </location>
</feature>
<protein>
    <recommendedName>
        <fullName evidence="4">Glycerophosphoryl diester phosphodiesterase membrane domain-containing protein</fullName>
    </recommendedName>
</protein>
<proteinExistence type="predicted"/>
<accession>A0A2M7AWX3</accession>
<sequence length="334" mass="37179">MSNDKNLEDIPSEAVLMPMPLPVPAQPNAPATQAATPKLSLIPTGDLISQVFDFYKKHWKLFLQIFVWPLILNCAWLVLTSLSDLIIKQNEASLFVSVVGWITPLIWLLIMVISIWSGAALIFACKEPTTWQLAYRLAWHKLGDYLWLAILTGLMVVGGIMLFVVPGIIFSLWFFLGAWVLIFEDLKGRDALLKSKFYVQGYWWAIFGRQLVFSLLIAAIAGGAMLLGLLLSFLVKTISSTTSSILIIVWQCLVSLLISPLTVGLSYVLYQDLKNKKSAVAFEIMPRAKKHLTWWALWGALSGPIIILAIITALIVASLWLPDAQSLLISGFYG</sequence>
<feature type="transmembrane region" description="Helical" evidence="1">
    <location>
        <begin position="61"/>
        <end position="79"/>
    </location>
</feature>
<evidence type="ECO:0000313" key="2">
    <source>
        <dbReference type="EMBL" id="PIU75069.1"/>
    </source>
</evidence>
<feature type="transmembrane region" description="Helical" evidence="1">
    <location>
        <begin position="247"/>
        <end position="270"/>
    </location>
</feature>
<feature type="transmembrane region" description="Helical" evidence="1">
    <location>
        <begin position="145"/>
        <end position="164"/>
    </location>
</feature>
<evidence type="ECO:0008006" key="4">
    <source>
        <dbReference type="Google" id="ProtNLM"/>
    </source>
</evidence>
<comment type="caution">
    <text evidence="2">The sequence shown here is derived from an EMBL/GenBank/DDBJ whole genome shotgun (WGS) entry which is preliminary data.</text>
</comment>